<gene>
    <name evidence="6" type="ORF">HDF10_002929</name>
</gene>
<dbReference type="InterPro" id="IPR003593">
    <property type="entry name" value="AAA+_ATPase"/>
</dbReference>
<dbReference type="PROSITE" id="PS00211">
    <property type="entry name" value="ABC_TRANSPORTER_1"/>
    <property type="match status" value="1"/>
</dbReference>
<dbReference type="InterPro" id="IPR015854">
    <property type="entry name" value="ABC_transpr_LolD-like"/>
</dbReference>
<dbReference type="InterPro" id="IPR017911">
    <property type="entry name" value="MacB-like_ATP-bd"/>
</dbReference>
<dbReference type="GO" id="GO:0098796">
    <property type="term" value="C:membrane protein complex"/>
    <property type="evidence" value="ECO:0007669"/>
    <property type="project" value="UniProtKB-ARBA"/>
</dbReference>
<organism evidence="6 7">
    <name type="scientific">Tunturiibacter lichenicola</name>
    <dbReference type="NCBI Taxonomy" id="2051959"/>
    <lineage>
        <taxon>Bacteria</taxon>
        <taxon>Pseudomonadati</taxon>
        <taxon>Acidobacteriota</taxon>
        <taxon>Terriglobia</taxon>
        <taxon>Terriglobales</taxon>
        <taxon>Acidobacteriaceae</taxon>
        <taxon>Tunturiibacter</taxon>
    </lineage>
</organism>
<dbReference type="InterPro" id="IPR003439">
    <property type="entry name" value="ABC_transporter-like_ATP-bd"/>
</dbReference>
<dbReference type="InterPro" id="IPR027417">
    <property type="entry name" value="P-loop_NTPase"/>
</dbReference>
<dbReference type="GO" id="GO:0016887">
    <property type="term" value="F:ATP hydrolysis activity"/>
    <property type="evidence" value="ECO:0007669"/>
    <property type="project" value="InterPro"/>
</dbReference>
<feature type="domain" description="ABC transporter" evidence="5">
    <location>
        <begin position="7"/>
        <end position="224"/>
    </location>
</feature>
<dbReference type="SMART" id="SM00382">
    <property type="entry name" value="AAA"/>
    <property type="match status" value="1"/>
</dbReference>
<name>A0A7W8N4W5_9BACT</name>
<dbReference type="InterPro" id="IPR017871">
    <property type="entry name" value="ABC_transporter-like_CS"/>
</dbReference>
<keyword evidence="2" id="KW-0547">Nucleotide-binding</keyword>
<comment type="caution">
    <text evidence="6">The sequence shown here is derived from an EMBL/GenBank/DDBJ whole genome shotgun (WGS) entry which is preliminary data.</text>
</comment>
<dbReference type="PROSITE" id="PS50893">
    <property type="entry name" value="ABC_TRANSPORTER_2"/>
    <property type="match status" value="1"/>
</dbReference>
<accession>A0A7W8N4W5</accession>
<sequence>MSEPPIIKVRSLTKTYQVGEVAVHALRGVDLDIRKGEFAAIIGASGSGKSTLFHILGGLTPMTTGTVQLNGRDMAGMTNAERTELRKTTVGFVFQKYNLLPTLSAEDNIRIVQYIGGRDTVFDPAFQEILKLLGITDRMKHKPRALSGGQQQRVAIARGLVNSPAILLADEPTGNLDSENSAAVLKLIKDLNRRLGQTILMITHDADAASYADRIVKMRDGRIV</sequence>
<dbReference type="GO" id="GO:0005524">
    <property type="term" value="F:ATP binding"/>
    <property type="evidence" value="ECO:0007669"/>
    <property type="project" value="UniProtKB-KW"/>
</dbReference>
<dbReference type="GO" id="GO:0005886">
    <property type="term" value="C:plasma membrane"/>
    <property type="evidence" value="ECO:0007669"/>
    <property type="project" value="TreeGrafter"/>
</dbReference>
<evidence type="ECO:0000256" key="3">
    <source>
        <dbReference type="ARBA" id="ARBA00022840"/>
    </source>
</evidence>
<evidence type="ECO:0000256" key="2">
    <source>
        <dbReference type="ARBA" id="ARBA00022741"/>
    </source>
</evidence>
<dbReference type="CDD" id="cd03255">
    <property type="entry name" value="ABC_MJ0796_LolCDE_FtsE"/>
    <property type="match status" value="1"/>
</dbReference>
<dbReference type="FunFam" id="3.40.50.300:FF:000032">
    <property type="entry name" value="Export ABC transporter ATP-binding protein"/>
    <property type="match status" value="1"/>
</dbReference>
<dbReference type="PANTHER" id="PTHR24220:SF86">
    <property type="entry name" value="ABC TRANSPORTER ABCH.1"/>
    <property type="match status" value="1"/>
</dbReference>
<evidence type="ECO:0000313" key="6">
    <source>
        <dbReference type="EMBL" id="MBB5344943.1"/>
    </source>
</evidence>
<reference evidence="6 7" key="1">
    <citation type="submission" date="2020-08" db="EMBL/GenBank/DDBJ databases">
        <title>Genomic Encyclopedia of Type Strains, Phase IV (KMG-V): Genome sequencing to study the core and pangenomes of soil and plant-associated prokaryotes.</title>
        <authorList>
            <person name="Whitman W."/>
        </authorList>
    </citation>
    <scope>NUCLEOTIDE SEQUENCE [LARGE SCALE GENOMIC DNA]</scope>
    <source>
        <strain evidence="6 7">M8US30</strain>
    </source>
</reference>
<evidence type="ECO:0000259" key="5">
    <source>
        <dbReference type="PROSITE" id="PS50893"/>
    </source>
</evidence>
<keyword evidence="3 6" id="KW-0067">ATP-binding</keyword>
<evidence type="ECO:0000313" key="7">
    <source>
        <dbReference type="Proteomes" id="UP000569092"/>
    </source>
</evidence>
<keyword evidence="1" id="KW-0813">Transport</keyword>
<dbReference type="GO" id="GO:0022857">
    <property type="term" value="F:transmembrane transporter activity"/>
    <property type="evidence" value="ECO:0007669"/>
    <property type="project" value="TreeGrafter"/>
</dbReference>
<protein>
    <submittedName>
        <fullName evidence="6">ABC transport system ATP-binding protein</fullName>
    </submittedName>
</protein>
<dbReference type="AlphaFoldDB" id="A0A7W8N4W5"/>
<evidence type="ECO:0000256" key="4">
    <source>
        <dbReference type="ARBA" id="ARBA00038388"/>
    </source>
</evidence>
<dbReference type="SUPFAM" id="SSF52540">
    <property type="entry name" value="P-loop containing nucleoside triphosphate hydrolases"/>
    <property type="match status" value="1"/>
</dbReference>
<proteinExistence type="inferred from homology"/>
<dbReference type="Pfam" id="PF00005">
    <property type="entry name" value="ABC_tran"/>
    <property type="match status" value="1"/>
</dbReference>
<evidence type="ECO:0000256" key="1">
    <source>
        <dbReference type="ARBA" id="ARBA00022448"/>
    </source>
</evidence>
<comment type="similarity">
    <text evidence="4">Belongs to the ABC transporter superfamily. Macrolide exporter (TC 3.A.1.122) family.</text>
</comment>
<dbReference type="EMBL" id="JACHDZ010000004">
    <property type="protein sequence ID" value="MBB5344943.1"/>
    <property type="molecule type" value="Genomic_DNA"/>
</dbReference>
<dbReference type="PANTHER" id="PTHR24220">
    <property type="entry name" value="IMPORT ATP-BINDING PROTEIN"/>
    <property type="match status" value="1"/>
</dbReference>
<dbReference type="Gene3D" id="3.40.50.300">
    <property type="entry name" value="P-loop containing nucleotide triphosphate hydrolases"/>
    <property type="match status" value="1"/>
</dbReference>
<dbReference type="Proteomes" id="UP000569092">
    <property type="component" value="Unassembled WGS sequence"/>
</dbReference>